<evidence type="ECO:0000313" key="2">
    <source>
        <dbReference type="WBParaSite" id="Pan_g19121.t1"/>
    </source>
</evidence>
<dbReference type="WBParaSite" id="Pan_g19121.t1">
    <property type="protein sequence ID" value="Pan_g19121.t1"/>
    <property type="gene ID" value="Pan_g19121"/>
</dbReference>
<evidence type="ECO:0000313" key="1">
    <source>
        <dbReference type="Proteomes" id="UP000492821"/>
    </source>
</evidence>
<protein>
    <submittedName>
        <fullName evidence="2">Secreted protein</fullName>
    </submittedName>
</protein>
<sequence>MLLYIGLLNDLYSSAIQEGHVYYKTLYSLIVPSKTVTLRLKDGIRLPSSGASRFWNCFPGQPITEVRKCFNSNHVIVKATYDAITDSHSLRVVPAICTRITVDL</sequence>
<name>A0A7E4VDC6_PANRE</name>
<organism evidence="1 2">
    <name type="scientific">Panagrellus redivivus</name>
    <name type="common">Microworm</name>
    <dbReference type="NCBI Taxonomy" id="6233"/>
    <lineage>
        <taxon>Eukaryota</taxon>
        <taxon>Metazoa</taxon>
        <taxon>Ecdysozoa</taxon>
        <taxon>Nematoda</taxon>
        <taxon>Chromadorea</taxon>
        <taxon>Rhabditida</taxon>
        <taxon>Tylenchina</taxon>
        <taxon>Panagrolaimomorpha</taxon>
        <taxon>Panagrolaimoidea</taxon>
        <taxon>Panagrolaimidae</taxon>
        <taxon>Panagrellus</taxon>
    </lineage>
</organism>
<reference evidence="2" key="2">
    <citation type="submission" date="2020-10" db="UniProtKB">
        <authorList>
            <consortium name="WormBaseParasite"/>
        </authorList>
    </citation>
    <scope>IDENTIFICATION</scope>
</reference>
<accession>A0A7E4VDC6</accession>
<keyword evidence="1" id="KW-1185">Reference proteome</keyword>
<reference evidence="1" key="1">
    <citation type="journal article" date="2013" name="Genetics">
        <title>The draft genome and transcriptome of Panagrellus redivivus are shaped by the harsh demands of a free-living lifestyle.</title>
        <authorList>
            <person name="Srinivasan J."/>
            <person name="Dillman A.R."/>
            <person name="Macchietto M.G."/>
            <person name="Heikkinen L."/>
            <person name="Lakso M."/>
            <person name="Fracchia K.M."/>
            <person name="Antoshechkin I."/>
            <person name="Mortazavi A."/>
            <person name="Wong G."/>
            <person name="Sternberg P.W."/>
        </authorList>
    </citation>
    <scope>NUCLEOTIDE SEQUENCE [LARGE SCALE GENOMIC DNA]</scope>
    <source>
        <strain evidence="1">MT8872</strain>
    </source>
</reference>
<proteinExistence type="predicted"/>
<dbReference type="AlphaFoldDB" id="A0A7E4VDC6"/>
<dbReference type="Proteomes" id="UP000492821">
    <property type="component" value="Unassembled WGS sequence"/>
</dbReference>